<evidence type="ECO:0008006" key="4">
    <source>
        <dbReference type="Google" id="ProtNLM"/>
    </source>
</evidence>
<gene>
    <name evidence="2" type="ORF">ACFP50_16070</name>
</gene>
<proteinExistence type="predicted"/>
<sequence>MAPKPLSGSQACRRARGSAPQAALAGRVGIDRTALAGLGTRVAGAEDEPPAGACRPRTGAFRRAGPFRRRR</sequence>
<keyword evidence="3" id="KW-1185">Reference proteome</keyword>
<dbReference type="RefSeq" id="WP_386422382.1">
    <property type="nucleotide sequence ID" value="NZ_JBHSRH010000086.1"/>
</dbReference>
<feature type="region of interest" description="Disordered" evidence="1">
    <location>
        <begin position="1"/>
        <end position="21"/>
    </location>
</feature>
<feature type="region of interest" description="Disordered" evidence="1">
    <location>
        <begin position="42"/>
        <end position="71"/>
    </location>
</feature>
<accession>A0ABW1LZ91</accession>
<comment type="caution">
    <text evidence="2">The sequence shown here is derived from an EMBL/GenBank/DDBJ whole genome shotgun (WGS) entry which is preliminary data.</text>
</comment>
<evidence type="ECO:0000313" key="3">
    <source>
        <dbReference type="Proteomes" id="UP001596242"/>
    </source>
</evidence>
<organism evidence="2 3">
    <name type="scientific">Streptomyces pratens</name>
    <dbReference type="NCBI Taxonomy" id="887456"/>
    <lineage>
        <taxon>Bacteria</taxon>
        <taxon>Bacillati</taxon>
        <taxon>Actinomycetota</taxon>
        <taxon>Actinomycetes</taxon>
        <taxon>Kitasatosporales</taxon>
        <taxon>Streptomycetaceae</taxon>
        <taxon>Streptomyces</taxon>
    </lineage>
</organism>
<evidence type="ECO:0000256" key="1">
    <source>
        <dbReference type="SAM" id="MobiDB-lite"/>
    </source>
</evidence>
<dbReference type="EMBL" id="JBHSPT010000035">
    <property type="protein sequence ID" value="MFC6056931.1"/>
    <property type="molecule type" value="Genomic_DNA"/>
</dbReference>
<evidence type="ECO:0000313" key="2">
    <source>
        <dbReference type="EMBL" id="MFC6056931.1"/>
    </source>
</evidence>
<reference evidence="3" key="1">
    <citation type="journal article" date="2019" name="Int. J. Syst. Evol. Microbiol.">
        <title>The Global Catalogue of Microorganisms (GCM) 10K type strain sequencing project: providing services to taxonomists for standard genome sequencing and annotation.</title>
        <authorList>
            <consortium name="The Broad Institute Genomics Platform"/>
            <consortium name="The Broad Institute Genome Sequencing Center for Infectious Disease"/>
            <person name="Wu L."/>
            <person name="Ma J."/>
        </authorList>
    </citation>
    <scope>NUCLEOTIDE SEQUENCE [LARGE SCALE GENOMIC DNA]</scope>
    <source>
        <strain evidence="3">JCM 12763</strain>
    </source>
</reference>
<dbReference type="Proteomes" id="UP001596242">
    <property type="component" value="Unassembled WGS sequence"/>
</dbReference>
<protein>
    <recommendedName>
        <fullName evidence="4">XRE family transcriptional regulator</fullName>
    </recommendedName>
</protein>
<name>A0ABW1LZ91_9ACTN</name>